<dbReference type="SUPFAM" id="SSF54631">
    <property type="entry name" value="CBS-domain pair"/>
    <property type="match status" value="1"/>
</dbReference>
<dbReference type="AlphaFoldDB" id="A0A7W9WAR5"/>
<evidence type="ECO:0000313" key="3">
    <source>
        <dbReference type="Proteomes" id="UP000520814"/>
    </source>
</evidence>
<name>A0A7W9WAR5_ARMRO</name>
<sequence length="236" mass="26770">MNEDILAKRFITTFNFVEQHLRVSLGVPPEARFTQMTQKYFERRVDQKDRFDLDAFASIRNAITHSAEPLFSPSIVAVERIEAIFERMVNPKLIYPRFKVDVDCVALEDTLASVFNTIAQRDFSQFPVYSDKKFHGLLTENGLTRWVAQHVLHTSPSVNLDGATVADVLSLEQSQGTSQFVPKTMTVDEMRYCFAVAPDLEAVLITETGDSTEKLLGIATVYDLLELTLNSKEQRD</sequence>
<organism evidence="2 3">
    <name type="scientific">Armatimonas rosea</name>
    <dbReference type="NCBI Taxonomy" id="685828"/>
    <lineage>
        <taxon>Bacteria</taxon>
        <taxon>Bacillati</taxon>
        <taxon>Armatimonadota</taxon>
        <taxon>Armatimonadia</taxon>
        <taxon>Armatimonadales</taxon>
        <taxon>Armatimonadaceae</taxon>
        <taxon>Armatimonas</taxon>
    </lineage>
</organism>
<protein>
    <submittedName>
        <fullName evidence="2">Putative transcriptional regulator</fullName>
    </submittedName>
</protein>
<accession>A0A7W9WAR5</accession>
<evidence type="ECO:0000259" key="1">
    <source>
        <dbReference type="Pfam" id="PF00571"/>
    </source>
</evidence>
<dbReference type="Proteomes" id="UP000520814">
    <property type="component" value="Unassembled WGS sequence"/>
</dbReference>
<reference evidence="2 3" key="1">
    <citation type="submission" date="2020-08" db="EMBL/GenBank/DDBJ databases">
        <title>Genomic Encyclopedia of Type Strains, Phase IV (KMG-IV): sequencing the most valuable type-strain genomes for metagenomic binning, comparative biology and taxonomic classification.</title>
        <authorList>
            <person name="Goeker M."/>
        </authorList>
    </citation>
    <scope>NUCLEOTIDE SEQUENCE [LARGE SCALE GENOMIC DNA]</scope>
    <source>
        <strain evidence="2 3">DSM 23562</strain>
    </source>
</reference>
<keyword evidence="3" id="KW-1185">Reference proteome</keyword>
<dbReference type="EMBL" id="JACHGW010000009">
    <property type="protein sequence ID" value="MBB6053897.1"/>
    <property type="molecule type" value="Genomic_DNA"/>
</dbReference>
<evidence type="ECO:0000313" key="2">
    <source>
        <dbReference type="EMBL" id="MBB6053897.1"/>
    </source>
</evidence>
<dbReference type="Gene3D" id="3.10.580.10">
    <property type="entry name" value="CBS-domain"/>
    <property type="match status" value="1"/>
</dbReference>
<dbReference type="RefSeq" id="WP_184203984.1">
    <property type="nucleotide sequence ID" value="NZ_JACHGW010000009.1"/>
</dbReference>
<dbReference type="Pfam" id="PF00571">
    <property type="entry name" value="CBS"/>
    <property type="match status" value="1"/>
</dbReference>
<feature type="domain" description="CBS" evidence="1">
    <location>
        <begin position="101"/>
        <end position="147"/>
    </location>
</feature>
<proteinExistence type="predicted"/>
<dbReference type="InterPro" id="IPR046342">
    <property type="entry name" value="CBS_dom_sf"/>
</dbReference>
<dbReference type="InterPro" id="IPR000644">
    <property type="entry name" value="CBS_dom"/>
</dbReference>
<gene>
    <name evidence="2" type="ORF">HNQ39_005744</name>
</gene>
<comment type="caution">
    <text evidence="2">The sequence shown here is derived from an EMBL/GenBank/DDBJ whole genome shotgun (WGS) entry which is preliminary data.</text>
</comment>